<keyword evidence="3 6" id="KW-1133">Transmembrane helix</keyword>
<feature type="transmembrane region" description="Helical" evidence="6">
    <location>
        <begin position="493"/>
        <end position="513"/>
    </location>
</feature>
<feature type="compositionally biased region" description="Basic and acidic residues" evidence="5">
    <location>
        <begin position="112"/>
        <end position="129"/>
    </location>
</feature>
<dbReference type="AlphaFoldDB" id="A0AAV2Z0G6"/>
<dbReference type="GO" id="GO:0005254">
    <property type="term" value="F:chloride channel activity"/>
    <property type="evidence" value="ECO:0007669"/>
    <property type="project" value="TreeGrafter"/>
</dbReference>
<evidence type="ECO:0000256" key="4">
    <source>
        <dbReference type="ARBA" id="ARBA00023136"/>
    </source>
</evidence>
<feature type="compositionally biased region" description="Low complexity" evidence="5">
    <location>
        <begin position="202"/>
        <end position="230"/>
    </location>
</feature>
<evidence type="ECO:0000256" key="3">
    <source>
        <dbReference type="ARBA" id="ARBA00022989"/>
    </source>
</evidence>
<feature type="transmembrane region" description="Helical" evidence="6">
    <location>
        <begin position="683"/>
        <end position="704"/>
    </location>
</feature>
<sequence length="1050" mass="120221">MMQEDEDASNRSLPAVAMETAALLQSGDLSRSASMQGSGRMRRSRSFDDQLFLEEHPHQHHHHPHHHHHHHHHHHPSHEHHSQDLDEQDTLYDSGATHSTNRLPSLSPRTPVHRDGAQDSYDIRLRARDSPSGTTEALSLEIPRYERYDDAYLQVTTRNRRVKSYDGKMSLMVGGEYIRSRTYTKSFGNLVKHLAPSNVDKSAASPAGRPSLLSPRPSPLPSSSSKIWSPRSESAVSTTPVVDDYPIKYEFALILHNKPITPRALARNGLDKVGKEQLEVIRRCINAKLEVSVLSSTLYSRKYMVLLLRPLPSRLYIEKSRLVLERWLQIGAVGEVPSEIEQLIAASDIGGTPNTFLEGYDDSKGMQPFDEDRKFTPAERLQTIARIITSSSNIDELNPPGASIGIEVDNENDPIIASCFPLHNRRVNKMLLAKCSQWWWRSDEITNDLRYHYGERVAFYFSFLFVYTKCLTLPAFVGSVIYVSFRWLGAVEYMRALCIFGFCTATVWGTLYLKIWTRKNNFLNDAWNLRLFKEAEYPNPHFKPQGYHDVVDSKGNLLFREPYYNSLFRIPAYLQTFIVFTIFIATYVVGITFFVQWYTAAMMAPTCSKCPSCTEFLSCFNTERPLLFTWRWVYILAQGVLLGISLDVFVYLLSAKLIYFFVVRENHATEAHFHRTMVNRLFVINWISFFLWFILIAFVIVPFGKEVETWLSENFHYKKLTVDWETGVIDMSTALVTPLLITQALNLLIDTAVPYVWRRETLRASKRMVRRMRANPAETLLALSEYQAAFENVGNDSNGPPSANAQIGLKTKIELHMMTPIRIPYIEKELNQSINTLEGFENEKIFMTADDVLEESQLSIYDTFSDYLRMVIQYGYVVMFSVVWPFCALAAVVNNIIHIQNSFNKLFLLRRRPVPRKSNSIGQWEKVLFITLILAVFVVVGLICVSSGELEYFLNQCITLERFDGKDFSMNPDFSCLDISSRFLVALVLEHAALLIIYVLMDNISDTPSSVRTLFQRKKELIRRAICGHGKNVSVPPTPASAVSINMDHQ</sequence>
<feature type="transmembrane region" description="Helical" evidence="6">
    <location>
        <begin position="632"/>
        <end position="662"/>
    </location>
</feature>
<feature type="transmembrane region" description="Helical" evidence="6">
    <location>
        <begin position="927"/>
        <end position="945"/>
    </location>
</feature>
<dbReference type="Pfam" id="PF04547">
    <property type="entry name" value="Anoctamin"/>
    <property type="match status" value="1"/>
</dbReference>
<evidence type="ECO:0000256" key="2">
    <source>
        <dbReference type="ARBA" id="ARBA00022692"/>
    </source>
</evidence>
<gene>
    <name evidence="8" type="ORF">N0F65_002613</name>
</gene>
<reference evidence="8" key="1">
    <citation type="submission" date="2022-11" db="EMBL/GenBank/DDBJ databases">
        <authorList>
            <person name="Morgan W.R."/>
            <person name="Tartar A."/>
        </authorList>
    </citation>
    <scope>NUCLEOTIDE SEQUENCE</scope>
    <source>
        <strain evidence="8">ARSEF 373</strain>
    </source>
</reference>
<feature type="compositionally biased region" description="Polar residues" evidence="5">
    <location>
        <begin position="96"/>
        <end position="108"/>
    </location>
</feature>
<dbReference type="PANTHER" id="PTHR12308">
    <property type="entry name" value="ANOCTAMIN"/>
    <property type="match status" value="1"/>
</dbReference>
<name>A0AAV2Z0G6_9STRA</name>
<feature type="transmembrane region" description="Helical" evidence="6">
    <location>
        <begin position="457"/>
        <end position="481"/>
    </location>
</feature>
<feature type="transmembrane region" description="Helical" evidence="6">
    <location>
        <begin position="983"/>
        <end position="1001"/>
    </location>
</feature>
<dbReference type="Proteomes" id="UP001146120">
    <property type="component" value="Unassembled WGS sequence"/>
</dbReference>
<evidence type="ECO:0000259" key="7">
    <source>
        <dbReference type="Pfam" id="PF04547"/>
    </source>
</evidence>
<proteinExistence type="predicted"/>
<dbReference type="InterPro" id="IPR007632">
    <property type="entry name" value="Anoctamin"/>
</dbReference>
<feature type="transmembrane region" description="Helical" evidence="6">
    <location>
        <begin position="874"/>
        <end position="897"/>
    </location>
</feature>
<evidence type="ECO:0000256" key="5">
    <source>
        <dbReference type="SAM" id="MobiDB-lite"/>
    </source>
</evidence>
<evidence type="ECO:0000313" key="9">
    <source>
        <dbReference type="Proteomes" id="UP001146120"/>
    </source>
</evidence>
<organism evidence="8 9">
    <name type="scientific">Lagenidium giganteum</name>
    <dbReference type="NCBI Taxonomy" id="4803"/>
    <lineage>
        <taxon>Eukaryota</taxon>
        <taxon>Sar</taxon>
        <taxon>Stramenopiles</taxon>
        <taxon>Oomycota</taxon>
        <taxon>Peronosporomycetes</taxon>
        <taxon>Pythiales</taxon>
        <taxon>Pythiaceae</taxon>
    </lineage>
</organism>
<evidence type="ECO:0000256" key="6">
    <source>
        <dbReference type="SAM" id="Phobius"/>
    </source>
</evidence>
<accession>A0AAV2Z0G6</accession>
<keyword evidence="2 6" id="KW-0812">Transmembrane</keyword>
<keyword evidence="4 6" id="KW-0472">Membrane</keyword>
<feature type="transmembrane region" description="Helical" evidence="6">
    <location>
        <begin position="572"/>
        <end position="595"/>
    </location>
</feature>
<dbReference type="InterPro" id="IPR049452">
    <property type="entry name" value="Anoctamin_TM"/>
</dbReference>
<dbReference type="EMBL" id="DAKRPA010000095">
    <property type="protein sequence ID" value="DAZ98888.1"/>
    <property type="molecule type" value="Genomic_DNA"/>
</dbReference>
<comment type="caution">
    <text evidence="8">The sequence shown here is derived from an EMBL/GenBank/DDBJ whole genome shotgun (WGS) entry which is preliminary data.</text>
</comment>
<evidence type="ECO:0000256" key="1">
    <source>
        <dbReference type="ARBA" id="ARBA00004141"/>
    </source>
</evidence>
<dbReference type="GO" id="GO:0016020">
    <property type="term" value="C:membrane"/>
    <property type="evidence" value="ECO:0007669"/>
    <property type="project" value="UniProtKB-SubCell"/>
</dbReference>
<keyword evidence="9" id="KW-1185">Reference proteome</keyword>
<feature type="compositionally biased region" description="Basic residues" evidence="5">
    <location>
        <begin position="58"/>
        <end position="78"/>
    </location>
</feature>
<comment type="subcellular location">
    <subcellularLocation>
        <location evidence="1">Membrane</location>
        <topology evidence="1">Multi-pass membrane protein</topology>
    </subcellularLocation>
</comment>
<feature type="domain" description="Anoctamin transmembrane" evidence="7">
    <location>
        <begin position="450"/>
        <end position="1017"/>
    </location>
</feature>
<feature type="transmembrane region" description="Helical" evidence="6">
    <location>
        <begin position="735"/>
        <end position="757"/>
    </location>
</feature>
<reference evidence="8" key="2">
    <citation type="journal article" date="2023" name="Microbiol Resour">
        <title>Decontamination and Annotation of the Draft Genome Sequence of the Oomycete Lagenidium giganteum ARSEF 373.</title>
        <authorList>
            <person name="Morgan W.R."/>
            <person name="Tartar A."/>
        </authorList>
    </citation>
    <scope>NUCLEOTIDE SEQUENCE</scope>
    <source>
        <strain evidence="8">ARSEF 373</strain>
    </source>
</reference>
<evidence type="ECO:0000313" key="8">
    <source>
        <dbReference type="EMBL" id="DAZ98888.1"/>
    </source>
</evidence>
<feature type="region of interest" description="Disordered" evidence="5">
    <location>
        <begin position="199"/>
        <end position="230"/>
    </location>
</feature>
<feature type="region of interest" description="Disordered" evidence="5">
    <location>
        <begin position="57"/>
        <end position="136"/>
    </location>
</feature>
<dbReference type="PANTHER" id="PTHR12308:SF73">
    <property type="entry name" value="ANOCTAMIN"/>
    <property type="match status" value="1"/>
</dbReference>
<protein>
    <recommendedName>
        <fullName evidence="7">Anoctamin transmembrane domain-containing protein</fullName>
    </recommendedName>
</protein>